<comment type="similarity">
    <text evidence="2 10">Belongs to the CDP-alcohol phosphatidyltransferase class-II family.</text>
</comment>
<dbReference type="GO" id="GO:0008444">
    <property type="term" value="F:CDP-diacylglycerol-glycerol-3-phosphate 3-phosphatidyltransferase activity"/>
    <property type="evidence" value="ECO:0007669"/>
    <property type="project" value="UniProtKB-EC"/>
</dbReference>
<keyword evidence="6 10" id="KW-0443">Lipid metabolism</keyword>
<proteinExistence type="inferred from homology"/>
<dbReference type="GeneID" id="20373451"/>
<gene>
    <name evidence="12" type="ORF">J056_000499</name>
</gene>
<dbReference type="OMA" id="HKCLAQC"/>
<sequence length="482" mass="55849">MGFLRNWFNQIPKIPIKGTSHGTHHPHRIDELYPWLCNRHPSFKANSKQIDLLSKPIDFHRRFIHHINTAQRSIYISTLYIGEEQNELVGLLQRRLRENQQLTVTILADFNRFTRQAHPPHSPASLISPLVRLFGNRVRVFLHKPNTNLGILQRFIPPRFIEGFGTQHTKIYCFDDTVLLSGANLNTSYFTNRQDRYMQITDHFQLSNYLRAFVELMTRFSYKLCDSDDVRWENDAPASAFSDKAREEMEHFTRRQCRMSNEQVDQPQYDTTIYPLIQSGLWGVREEEDSVHYLLDAINSIPGAILHMTSGYFSLGGGYKRRVMESRVPTWIIAASPDANGFLGSRGVSGRIPEAYTHLMSKFYTSSIKHHRHNSLQLKEWRRNGWTYHCKGLWIRNEKSADDAMATLIGSSNLSGRSSNLDLELSFLLMTSSGELKKRLQGEVEELNSCSTEVSEKTFKQPQRKVSLFTRFLLWMGVEGML</sequence>
<keyword evidence="8 10" id="KW-1208">Phospholipid metabolism</keyword>
<keyword evidence="7 10" id="KW-0594">Phospholipid biosynthesis</keyword>
<dbReference type="KEGG" id="wic:J056_000499"/>
<dbReference type="SMART" id="SM00155">
    <property type="entry name" value="PLDc"/>
    <property type="match status" value="2"/>
</dbReference>
<reference evidence="13" key="1">
    <citation type="journal article" date="2013" name="BMC Genomics">
        <title>Genome and transcriptome sequencing of the halophilic fungus Wallemia ichthyophaga: haloadaptations present and absent.</title>
        <authorList>
            <person name="Zajc J."/>
            <person name="Liu Y."/>
            <person name="Dai W."/>
            <person name="Yang Z."/>
            <person name="Hu J."/>
            <person name="Gostincar C."/>
            <person name="Gunde-Cimerman N."/>
        </authorList>
    </citation>
    <scope>NUCLEOTIDE SEQUENCE [LARGE SCALE GENOMIC DNA]</scope>
    <source>
        <strain evidence="13">EXF-994 / CBS 113033</strain>
    </source>
</reference>
<dbReference type="OrthoDB" id="10250191at2759"/>
<evidence type="ECO:0000256" key="7">
    <source>
        <dbReference type="ARBA" id="ARBA00023209"/>
    </source>
</evidence>
<keyword evidence="5" id="KW-0677">Repeat</keyword>
<evidence type="ECO:0000256" key="5">
    <source>
        <dbReference type="ARBA" id="ARBA00022737"/>
    </source>
</evidence>
<dbReference type="PANTHER" id="PTHR12586:SF1">
    <property type="entry name" value="CDP-DIACYLGLYCEROL--GLYCEROL-3-PHOSPHATE 3-PHOSPHATIDYLTRANSFERASE, MITOCHONDRIAL"/>
    <property type="match status" value="1"/>
</dbReference>
<dbReference type="eggNOG" id="KOG3964">
    <property type="taxonomic scope" value="Eukaryota"/>
</dbReference>
<dbReference type="InterPro" id="IPR001736">
    <property type="entry name" value="PLipase_D/transphosphatidylase"/>
</dbReference>
<dbReference type="RefSeq" id="XP_009268402.1">
    <property type="nucleotide sequence ID" value="XM_009270127.1"/>
</dbReference>
<evidence type="ECO:0000256" key="8">
    <source>
        <dbReference type="ARBA" id="ARBA00023264"/>
    </source>
</evidence>
<evidence type="ECO:0000313" key="13">
    <source>
        <dbReference type="Proteomes" id="UP000014064"/>
    </source>
</evidence>
<evidence type="ECO:0000259" key="11">
    <source>
        <dbReference type="PROSITE" id="PS50035"/>
    </source>
</evidence>
<dbReference type="AlphaFoldDB" id="R9AEQ7"/>
<dbReference type="EC" id="2.7.8.5" evidence="10"/>
<dbReference type="UniPathway" id="UPA00084">
    <property type="reaction ID" value="UER00503"/>
</dbReference>
<keyword evidence="4 10" id="KW-0808">Transferase</keyword>
<keyword evidence="3 10" id="KW-0444">Lipid biosynthesis</keyword>
<comment type="subcellular location">
    <subcellularLocation>
        <location evidence="10">Mitochondrion</location>
    </subcellularLocation>
</comment>
<evidence type="ECO:0000256" key="6">
    <source>
        <dbReference type="ARBA" id="ARBA00023098"/>
    </source>
</evidence>
<dbReference type="PANTHER" id="PTHR12586">
    <property type="entry name" value="CDP-DIACYLGLYCEROL--SERINE O-PHOSPHATIDYLTRANSFERASE"/>
    <property type="match status" value="1"/>
</dbReference>
<dbReference type="GO" id="GO:0005524">
    <property type="term" value="F:ATP binding"/>
    <property type="evidence" value="ECO:0007669"/>
    <property type="project" value="UniProtKB-KW"/>
</dbReference>
<dbReference type="STRING" id="1299270.R9AEQ7"/>
<dbReference type="EMBL" id="KE007233">
    <property type="protein sequence ID" value="EOR00689.1"/>
    <property type="molecule type" value="Genomic_DNA"/>
</dbReference>
<keyword evidence="10" id="KW-0547">Nucleotide-binding</keyword>
<comment type="pathway">
    <text evidence="1 10">Phospholipid metabolism; phosphatidylglycerol biosynthesis; phosphatidylglycerol from CDP-diacylglycerol: step 1/2.</text>
</comment>
<feature type="domain" description="PLD phosphodiesterase" evidence="11">
    <location>
        <begin position="163"/>
        <end position="189"/>
    </location>
</feature>
<dbReference type="PROSITE" id="PS50035">
    <property type="entry name" value="PLD"/>
    <property type="match status" value="1"/>
</dbReference>
<dbReference type="GO" id="GO:0005739">
    <property type="term" value="C:mitochondrion"/>
    <property type="evidence" value="ECO:0007669"/>
    <property type="project" value="UniProtKB-SubCell"/>
</dbReference>
<dbReference type="InterPro" id="IPR016270">
    <property type="entry name" value="PGS1"/>
</dbReference>
<dbReference type="GO" id="GO:0032049">
    <property type="term" value="P:cardiolipin biosynthetic process"/>
    <property type="evidence" value="ECO:0007669"/>
    <property type="project" value="InterPro"/>
</dbReference>
<dbReference type="PIRSF" id="PIRSF000850">
    <property type="entry name" value="Phospholipase_D_PSS"/>
    <property type="match status" value="1"/>
</dbReference>
<evidence type="ECO:0000256" key="10">
    <source>
        <dbReference type="RuleBase" id="RU365024"/>
    </source>
</evidence>
<organism evidence="12 13">
    <name type="scientific">Wallemia ichthyophaga (strain EXF-994 / CBS 113033)</name>
    <dbReference type="NCBI Taxonomy" id="1299270"/>
    <lineage>
        <taxon>Eukaryota</taxon>
        <taxon>Fungi</taxon>
        <taxon>Dikarya</taxon>
        <taxon>Basidiomycota</taxon>
        <taxon>Wallemiomycotina</taxon>
        <taxon>Wallemiomycetes</taxon>
        <taxon>Wallemiales</taxon>
        <taxon>Wallemiaceae</taxon>
        <taxon>Wallemia</taxon>
    </lineage>
</organism>
<evidence type="ECO:0000256" key="3">
    <source>
        <dbReference type="ARBA" id="ARBA00022516"/>
    </source>
</evidence>
<keyword evidence="10" id="KW-0067">ATP-binding</keyword>
<comment type="function">
    <text evidence="10">Functions in the biosynthesis of the anionic phospholipids phosphatidylglycerol and cardiolipin.</text>
</comment>
<evidence type="ECO:0000256" key="4">
    <source>
        <dbReference type="ARBA" id="ARBA00022679"/>
    </source>
</evidence>
<protein>
    <recommendedName>
        <fullName evidence="10">CDP-diacylglycerol--glycerol-3-phosphate 3-phosphatidyltransferase</fullName>
        <ecNumber evidence="10">2.7.8.5</ecNumber>
    </recommendedName>
</protein>
<evidence type="ECO:0000256" key="2">
    <source>
        <dbReference type="ARBA" id="ARBA00010682"/>
    </source>
</evidence>
<dbReference type="SUPFAM" id="SSF56024">
    <property type="entry name" value="Phospholipase D/nuclease"/>
    <property type="match status" value="2"/>
</dbReference>
<evidence type="ECO:0000313" key="12">
    <source>
        <dbReference type="EMBL" id="EOR00689.1"/>
    </source>
</evidence>
<dbReference type="Gene3D" id="3.30.870.10">
    <property type="entry name" value="Endonuclease Chain A"/>
    <property type="match status" value="2"/>
</dbReference>
<dbReference type="CDD" id="cd09137">
    <property type="entry name" value="PLDc_PGS1_euk_2"/>
    <property type="match status" value="1"/>
</dbReference>
<evidence type="ECO:0000256" key="9">
    <source>
        <dbReference type="ARBA" id="ARBA00048586"/>
    </source>
</evidence>
<dbReference type="HOGENOM" id="CLU_030471_1_2_1"/>
<dbReference type="Proteomes" id="UP000014064">
    <property type="component" value="Unassembled WGS sequence"/>
</dbReference>
<evidence type="ECO:0000256" key="1">
    <source>
        <dbReference type="ARBA" id="ARBA00005042"/>
    </source>
</evidence>
<accession>R9AEQ7</accession>
<keyword evidence="13" id="KW-1185">Reference proteome</keyword>
<name>R9AEQ7_WALI9</name>
<keyword evidence="10" id="KW-0496">Mitochondrion</keyword>
<comment type="catalytic activity">
    <reaction evidence="9 10">
        <text>a CDP-1,2-diacyl-sn-glycerol + sn-glycerol 3-phosphate = a 1,2-diacyl-sn-glycero-3-phospho-(1'-sn-glycero-3'-phosphate) + CMP + H(+)</text>
        <dbReference type="Rhea" id="RHEA:12593"/>
        <dbReference type="ChEBI" id="CHEBI:15378"/>
        <dbReference type="ChEBI" id="CHEBI:57597"/>
        <dbReference type="ChEBI" id="CHEBI:58332"/>
        <dbReference type="ChEBI" id="CHEBI:60110"/>
        <dbReference type="ChEBI" id="CHEBI:60377"/>
        <dbReference type="EC" id="2.7.8.5"/>
    </reaction>
</comment>